<dbReference type="Proteomes" id="UP001560685">
    <property type="component" value="Unassembled WGS sequence"/>
</dbReference>
<evidence type="ECO:0000313" key="3">
    <source>
        <dbReference type="Proteomes" id="UP001560685"/>
    </source>
</evidence>
<protein>
    <recommendedName>
        <fullName evidence="4">Phage holin family protein</fullName>
    </recommendedName>
</protein>
<dbReference type="PROSITE" id="PS51257">
    <property type="entry name" value="PROKAR_LIPOPROTEIN"/>
    <property type="match status" value="1"/>
</dbReference>
<feature type="transmembrane region" description="Helical" evidence="1">
    <location>
        <begin position="21"/>
        <end position="45"/>
    </location>
</feature>
<feature type="transmembrane region" description="Helical" evidence="1">
    <location>
        <begin position="51"/>
        <end position="72"/>
    </location>
</feature>
<evidence type="ECO:0000313" key="2">
    <source>
        <dbReference type="EMBL" id="MEX6633394.1"/>
    </source>
</evidence>
<gene>
    <name evidence="2" type="ORF">ABFZ84_07505</name>
</gene>
<keyword evidence="3" id="KW-1185">Reference proteome</keyword>
<name>A0ABV3Z3M7_9PROT</name>
<keyword evidence="1" id="KW-1133">Transmembrane helix</keyword>
<reference evidence="2 3" key="1">
    <citation type="submission" date="2024-05" db="EMBL/GenBank/DDBJ databases">
        <title>Three bacterial strains, DH-69, EH-24, and ECK-19 isolated from coastal sediments.</title>
        <authorList>
            <person name="Ye Y.-Q."/>
            <person name="Du Z.-J."/>
        </authorList>
    </citation>
    <scope>NUCLEOTIDE SEQUENCE [LARGE SCALE GENOMIC DNA]</scope>
    <source>
        <strain evidence="2 3">ECK-19</strain>
    </source>
</reference>
<keyword evidence="1" id="KW-0472">Membrane</keyword>
<accession>A0ABV3Z3M7</accession>
<feature type="transmembrane region" description="Helical" evidence="1">
    <location>
        <begin position="122"/>
        <end position="141"/>
    </location>
</feature>
<dbReference type="EMBL" id="JBEHZE010000001">
    <property type="protein sequence ID" value="MEX6633394.1"/>
    <property type="molecule type" value="Genomic_DNA"/>
</dbReference>
<comment type="caution">
    <text evidence="2">The sequence shown here is derived from an EMBL/GenBank/DDBJ whole genome shotgun (WGS) entry which is preliminary data.</text>
</comment>
<evidence type="ECO:0000256" key="1">
    <source>
        <dbReference type="SAM" id="Phobius"/>
    </source>
</evidence>
<evidence type="ECO:0008006" key="4">
    <source>
        <dbReference type="Google" id="ProtNLM"/>
    </source>
</evidence>
<sequence>MIISAIKKAHDAVEDVAAEAAFGIVAILLACFAYIFAAIGLALWLATIVPLYASLLIISILTILCSVIIYMFGQRDTPSTASEEEELSNGSQLTTLAKTFSSMGAPLDIVASGLFARQMKKAPIATIAATAALGAFISMMANSDSEDD</sequence>
<organism evidence="2 3">
    <name type="scientific">Hyphococcus lacteus</name>
    <dbReference type="NCBI Taxonomy" id="3143536"/>
    <lineage>
        <taxon>Bacteria</taxon>
        <taxon>Pseudomonadati</taxon>
        <taxon>Pseudomonadota</taxon>
        <taxon>Alphaproteobacteria</taxon>
        <taxon>Parvularculales</taxon>
        <taxon>Parvularculaceae</taxon>
        <taxon>Hyphococcus</taxon>
    </lineage>
</organism>
<keyword evidence="1" id="KW-0812">Transmembrane</keyword>
<proteinExistence type="predicted"/>
<dbReference type="RefSeq" id="WP_369313351.1">
    <property type="nucleotide sequence ID" value="NZ_JBEHZE010000001.1"/>
</dbReference>